<gene>
    <name evidence="2" type="ORF">HannXRQ_Chr07g0197331</name>
    <name evidence="1" type="ORF">HanXRQr2_Chr07g0304841</name>
</gene>
<keyword evidence="3" id="KW-1185">Reference proteome</keyword>
<reference evidence="2" key="2">
    <citation type="submission" date="2017-02" db="EMBL/GenBank/DDBJ databases">
        <title>Sunflower complete genome.</title>
        <authorList>
            <person name="Langlade N."/>
            <person name="Munos S."/>
        </authorList>
    </citation>
    <scope>NUCLEOTIDE SEQUENCE [LARGE SCALE GENOMIC DNA]</scope>
    <source>
        <tissue evidence="2">Leaves</tissue>
    </source>
</reference>
<dbReference type="Proteomes" id="UP000215914">
    <property type="component" value="Chromosome 7"/>
</dbReference>
<evidence type="ECO:0000313" key="3">
    <source>
        <dbReference type="Proteomes" id="UP000215914"/>
    </source>
</evidence>
<sequence>MAMVMTDKGGSTMVTVVLGLWSNWSNLVHTLKASPPRSTTQYTRSTSVSKSKLICNFFHCIFSTEPVRSQIGVGTVFKTKSIMFVNTRSIIGVKCALFMLFMTPSSRYIFVFKVNEVEEFRTSKVSRKDRLTSFDEEVVAKEREWEKNRLAVDRAKHEA</sequence>
<dbReference type="EMBL" id="MNCJ02000322">
    <property type="protein sequence ID" value="KAF5799468.1"/>
    <property type="molecule type" value="Genomic_DNA"/>
</dbReference>
<reference evidence="1 3" key="1">
    <citation type="journal article" date="2017" name="Nature">
        <title>The sunflower genome provides insights into oil metabolism, flowering and Asterid evolution.</title>
        <authorList>
            <person name="Badouin H."/>
            <person name="Gouzy J."/>
            <person name="Grassa C.J."/>
            <person name="Murat F."/>
            <person name="Staton S.E."/>
            <person name="Cottret L."/>
            <person name="Lelandais-Briere C."/>
            <person name="Owens G.L."/>
            <person name="Carrere S."/>
            <person name="Mayjonade B."/>
            <person name="Legrand L."/>
            <person name="Gill N."/>
            <person name="Kane N.C."/>
            <person name="Bowers J.E."/>
            <person name="Hubner S."/>
            <person name="Bellec A."/>
            <person name="Berard A."/>
            <person name="Berges H."/>
            <person name="Blanchet N."/>
            <person name="Boniface M.C."/>
            <person name="Brunel D."/>
            <person name="Catrice O."/>
            <person name="Chaidir N."/>
            <person name="Claudel C."/>
            <person name="Donnadieu C."/>
            <person name="Faraut T."/>
            <person name="Fievet G."/>
            <person name="Helmstetter N."/>
            <person name="King M."/>
            <person name="Knapp S.J."/>
            <person name="Lai Z."/>
            <person name="Le Paslier M.C."/>
            <person name="Lippi Y."/>
            <person name="Lorenzon L."/>
            <person name="Mandel J.R."/>
            <person name="Marage G."/>
            <person name="Marchand G."/>
            <person name="Marquand E."/>
            <person name="Bret-Mestries E."/>
            <person name="Morien E."/>
            <person name="Nambeesan S."/>
            <person name="Nguyen T."/>
            <person name="Pegot-Espagnet P."/>
            <person name="Pouilly N."/>
            <person name="Raftis F."/>
            <person name="Sallet E."/>
            <person name="Schiex T."/>
            <person name="Thomas J."/>
            <person name="Vandecasteele C."/>
            <person name="Vares D."/>
            <person name="Vear F."/>
            <person name="Vautrin S."/>
            <person name="Crespi M."/>
            <person name="Mangin B."/>
            <person name="Burke J.M."/>
            <person name="Salse J."/>
            <person name="Munos S."/>
            <person name="Vincourt P."/>
            <person name="Rieseberg L.H."/>
            <person name="Langlade N.B."/>
        </authorList>
    </citation>
    <scope>NUCLEOTIDE SEQUENCE [LARGE SCALE GENOMIC DNA]</scope>
    <source>
        <strain evidence="3">cv. SF193</strain>
        <tissue evidence="1">Leaves</tissue>
    </source>
</reference>
<organism evidence="2 3">
    <name type="scientific">Helianthus annuus</name>
    <name type="common">Common sunflower</name>
    <dbReference type="NCBI Taxonomy" id="4232"/>
    <lineage>
        <taxon>Eukaryota</taxon>
        <taxon>Viridiplantae</taxon>
        <taxon>Streptophyta</taxon>
        <taxon>Embryophyta</taxon>
        <taxon>Tracheophyta</taxon>
        <taxon>Spermatophyta</taxon>
        <taxon>Magnoliopsida</taxon>
        <taxon>eudicotyledons</taxon>
        <taxon>Gunneridae</taxon>
        <taxon>Pentapetalae</taxon>
        <taxon>asterids</taxon>
        <taxon>campanulids</taxon>
        <taxon>Asterales</taxon>
        <taxon>Asteraceae</taxon>
        <taxon>Asteroideae</taxon>
        <taxon>Heliantheae alliance</taxon>
        <taxon>Heliantheae</taxon>
        <taxon>Helianthus</taxon>
    </lineage>
</organism>
<reference evidence="1" key="3">
    <citation type="submission" date="2020-06" db="EMBL/GenBank/DDBJ databases">
        <title>Helianthus annuus Genome sequencing and assembly Release 2.</title>
        <authorList>
            <person name="Gouzy J."/>
            <person name="Langlade N."/>
            <person name="Munos S."/>
        </authorList>
    </citation>
    <scope>NUCLEOTIDE SEQUENCE</scope>
    <source>
        <tissue evidence="1">Leaves</tissue>
    </source>
</reference>
<name>A0A251UDG3_HELAN</name>
<accession>A0A251UDG3</accession>
<dbReference type="Gramene" id="mRNA:HanXRQr2_Chr07g0304841">
    <property type="protein sequence ID" value="mRNA:HanXRQr2_Chr07g0304841"/>
    <property type="gene ID" value="HanXRQr2_Chr07g0304841"/>
</dbReference>
<dbReference type="EMBL" id="CM007896">
    <property type="protein sequence ID" value="OTG20822.1"/>
    <property type="molecule type" value="Genomic_DNA"/>
</dbReference>
<dbReference type="InParanoid" id="A0A251UDG3"/>
<dbReference type="AlphaFoldDB" id="A0A251UDG3"/>
<proteinExistence type="predicted"/>
<evidence type="ECO:0000313" key="1">
    <source>
        <dbReference type="EMBL" id="KAF5799468.1"/>
    </source>
</evidence>
<evidence type="ECO:0000313" key="2">
    <source>
        <dbReference type="EMBL" id="OTG20822.1"/>
    </source>
</evidence>
<protein>
    <submittedName>
        <fullName evidence="2">Uncharacterized protein</fullName>
    </submittedName>
</protein>